<sequence>MFAWLWIGVLISGMGTWMQTLGAQWLLVDVPNAAAVVALVQAANTLPIMLLAMPAGVLGDSFDRRWLLFVVQVYFLVVGVALLALTLAGLMPPVLLLVFTFLLGVGGAVQLPAWQASTPELVPRHQIRAAARLEMVGINLSRAAGPAVAGLIIASAGVPTVFALNALSVLPLAVALLFWRRTPTVTAVTRERFSPALRAGGRYVWHDTSVRRILVRLSVFIVPAAAMWALLPLVASRRLGVGAGGYGVLFAALGVGAIVGALVLGRVNRFLSTNATLSVAGVALAAALALLVLVPNVVVAAGVLVLAGVSWTATISGLVADLQLFLPRWVMARGMAIWTMVFTGCQALGALAWGVVAEQAGLTATFVAAAVLELGAVGVGLVWPVADAGETDPDPVVYWSEARVSLDPDPATGPVQVTVTYTIAPEKEQAWLAAMRHLRRSRLRTGATRWELYRDADRRDRFVEQFTVSTWEEHLRQHEGRLTAADRTVEQTALGFSDPPATADHLIPP</sequence>
<dbReference type="InterPro" id="IPR036259">
    <property type="entry name" value="MFS_trans_sf"/>
</dbReference>
<evidence type="ECO:0000256" key="6">
    <source>
        <dbReference type="ARBA" id="ARBA00023136"/>
    </source>
</evidence>
<keyword evidence="5 7" id="KW-1133">Transmembrane helix</keyword>
<keyword evidence="4 7" id="KW-0812">Transmembrane</keyword>
<evidence type="ECO:0000313" key="9">
    <source>
        <dbReference type="EMBL" id="GIJ62854.1"/>
    </source>
</evidence>
<dbReference type="PANTHER" id="PTHR23513">
    <property type="entry name" value="INTEGRAL MEMBRANE EFFLUX PROTEIN-RELATED"/>
    <property type="match status" value="1"/>
</dbReference>
<comment type="caution">
    <text evidence="9">The sequence shown here is derived from an EMBL/GenBank/DDBJ whole genome shotgun (WGS) entry which is preliminary data.</text>
</comment>
<feature type="transmembrane region" description="Helical" evidence="7">
    <location>
        <begin position="336"/>
        <end position="356"/>
    </location>
</feature>
<keyword evidence="3" id="KW-1003">Cell membrane</keyword>
<evidence type="ECO:0000313" key="10">
    <source>
        <dbReference type="Proteomes" id="UP000612585"/>
    </source>
</evidence>
<feature type="transmembrane region" description="Helical" evidence="7">
    <location>
        <begin position="362"/>
        <end position="383"/>
    </location>
</feature>
<feature type="transmembrane region" description="Helical" evidence="7">
    <location>
        <begin position="300"/>
        <end position="324"/>
    </location>
</feature>
<evidence type="ECO:0000256" key="4">
    <source>
        <dbReference type="ARBA" id="ARBA00022692"/>
    </source>
</evidence>
<keyword evidence="2" id="KW-0813">Transport</keyword>
<keyword evidence="10" id="KW-1185">Reference proteome</keyword>
<organism evidence="9 10">
    <name type="scientific">Virgisporangium aurantiacum</name>
    <dbReference type="NCBI Taxonomy" id="175570"/>
    <lineage>
        <taxon>Bacteria</taxon>
        <taxon>Bacillati</taxon>
        <taxon>Actinomycetota</taxon>
        <taxon>Actinomycetes</taxon>
        <taxon>Micromonosporales</taxon>
        <taxon>Micromonosporaceae</taxon>
        <taxon>Virgisporangium</taxon>
    </lineage>
</organism>
<feature type="domain" description="Major facilitator superfamily (MFS) profile" evidence="8">
    <location>
        <begin position="1"/>
        <end position="387"/>
    </location>
</feature>
<name>A0A8J3ZEV0_9ACTN</name>
<feature type="transmembrane region" description="Helical" evidence="7">
    <location>
        <begin position="243"/>
        <end position="264"/>
    </location>
</feature>
<feature type="transmembrane region" description="Helical" evidence="7">
    <location>
        <begin position="276"/>
        <end position="294"/>
    </location>
</feature>
<dbReference type="SUPFAM" id="SSF103473">
    <property type="entry name" value="MFS general substrate transporter"/>
    <property type="match status" value="1"/>
</dbReference>
<dbReference type="GO" id="GO:0022857">
    <property type="term" value="F:transmembrane transporter activity"/>
    <property type="evidence" value="ECO:0007669"/>
    <property type="project" value="InterPro"/>
</dbReference>
<proteinExistence type="predicted"/>
<dbReference type="InterPro" id="IPR020846">
    <property type="entry name" value="MFS_dom"/>
</dbReference>
<dbReference type="Pfam" id="PF05977">
    <property type="entry name" value="MFS_3"/>
    <property type="match status" value="1"/>
</dbReference>
<dbReference type="PROSITE" id="PS50850">
    <property type="entry name" value="MFS"/>
    <property type="match status" value="1"/>
</dbReference>
<evidence type="ECO:0000256" key="3">
    <source>
        <dbReference type="ARBA" id="ARBA00022475"/>
    </source>
</evidence>
<comment type="subcellular location">
    <subcellularLocation>
        <location evidence="1">Cell membrane</location>
        <topology evidence="1">Multi-pass membrane protein</topology>
    </subcellularLocation>
</comment>
<keyword evidence="6 7" id="KW-0472">Membrane</keyword>
<reference evidence="9" key="1">
    <citation type="submission" date="2021-01" db="EMBL/GenBank/DDBJ databases">
        <title>Whole genome shotgun sequence of Virgisporangium aurantiacum NBRC 16421.</title>
        <authorList>
            <person name="Komaki H."/>
            <person name="Tamura T."/>
        </authorList>
    </citation>
    <scope>NUCLEOTIDE SEQUENCE</scope>
    <source>
        <strain evidence="9">NBRC 16421</strain>
    </source>
</reference>
<evidence type="ECO:0000256" key="1">
    <source>
        <dbReference type="ARBA" id="ARBA00004651"/>
    </source>
</evidence>
<evidence type="ECO:0000259" key="8">
    <source>
        <dbReference type="PROSITE" id="PS50850"/>
    </source>
</evidence>
<feature type="transmembrane region" description="Helical" evidence="7">
    <location>
        <begin position="94"/>
        <end position="114"/>
    </location>
</feature>
<gene>
    <name evidence="9" type="ORF">Vau01_103700</name>
</gene>
<dbReference type="PANTHER" id="PTHR23513:SF11">
    <property type="entry name" value="STAPHYLOFERRIN A TRANSPORTER"/>
    <property type="match status" value="1"/>
</dbReference>
<dbReference type="Gene3D" id="1.20.1250.20">
    <property type="entry name" value="MFS general substrate transporter like domains"/>
    <property type="match status" value="1"/>
</dbReference>
<accession>A0A8J3ZEV0</accession>
<dbReference type="InterPro" id="IPR010290">
    <property type="entry name" value="TM_effector"/>
</dbReference>
<evidence type="ECO:0000256" key="2">
    <source>
        <dbReference type="ARBA" id="ARBA00022448"/>
    </source>
</evidence>
<evidence type="ECO:0000256" key="5">
    <source>
        <dbReference type="ARBA" id="ARBA00022989"/>
    </source>
</evidence>
<dbReference type="GO" id="GO:0005886">
    <property type="term" value="C:plasma membrane"/>
    <property type="evidence" value="ECO:0007669"/>
    <property type="project" value="UniProtKB-SubCell"/>
</dbReference>
<dbReference type="Proteomes" id="UP000612585">
    <property type="component" value="Unassembled WGS sequence"/>
</dbReference>
<feature type="transmembrane region" description="Helical" evidence="7">
    <location>
        <begin position="66"/>
        <end position="88"/>
    </location>
</feature>
<protein>
    <submittedName>
        <fullName evidence="9">MFS transporter</fullName>
    </submittedName>
</protein>
<dbReference type="EMBL" id="BOPG01000083">
    <property type="protein sequence ID" value="GIJ62854.1"/>
    <property type="molecule type" value="Genomic_DNA"/>
</dbReference>
<feature type="transmembrane region" description="Helical" evidence="7">
    <location>
        <begin position="213"/>
        <end position="231"/>
    </location>
</feature>
<dbReference type="CDD" id="cd06173">
    <property type="entry name" value="MFS_MefA_like"/>
    <property type="match status" value="1"/>
</dbReference>
<dbReference type="AlphaFoldDB" id="A0A8J3ZEV0"/>
<feature type="transmembrane region" description="Helical" evidence="7">
    <location>
        <begin position="33"/>
        <end position="54"/>
    </location>
</feature>
<evidence type="ECO:0000256" key="7">
    <source>
        <dbReference type="SAM" id="Phobius"/>
    </source>
</evidence>